<dbReference type="OMA" id="IRAMNKY"/>
<feature type="transmembrane region" description="Helical" evidence="2">
    <location>
        <begin position="64"/>
        <end position="86"/>
    </location>
</feature>
<evidence type="ECO:0000259" key="3">
    <source>
        <dbReference type="Pfam" id="PF14364"/>
    </source>
</evidence>
<name>A0A0K9PFL5_ZOSMR</name>
<keyword evidence="5" id="KW-1185">Reference proteome</keyword>
<dbReference type="Proteomes" id="UP000036987">
    <property type="component" value="Unassembled WGS sequence"/>
</dbReference>
<keyword evidence="2" id="KW-1133">Transmembrane helix</keyword>
<sequence length="212" mass="24967">MDNMSMEKFQAMKGYKRRKKTFLYRLIHYIRTTVFFGLFLSSPIWLPKLKSSFKYVIFVALPTFYVAVFAPKCLFFICNIIIVFLLNQSKRSTSTSFKQDVYDEYVQKSKVLRKTDDQCMSTPLEEEEEKEEKEEEEEEEEEEEKVVVESCRFAMLSEEKDGELLEGESSSGEDEEEESEAIPADELHRRANDFIARVNEQRRAEARMFGTT</sequence>
<protein>
    <recommendedName>
        <fullName evidence="3">DUF4408 domain-containing protein</fullName>
    </recommendedName>
</protein>
<dbReference type="AlphaFoldDB" id="A0A0K9PFL5"/>
<evidence type="ECO:0000256" key="2">
    <source>
        <dbReference type="SAM" id="Phobius"/>
    </source>
</evidence>
<feature type="compositionally biased region" description="Acidic residues" evidence="1">
    <location>
        <begin position="164"/>
        <end position="180"/>
    </location>
</feature>
<feature type="transmembrane region" description="Helical" evidence="2">
    <location>
        <begin position="21"/>
        <end position="44"/>
    </location>
</feature>
<organism evidence="4 5">
    <name type="scientific">Zostera marina</name>
    <name type="common">Eelgrass</name>
    <dbReference type="NCBI Taxonomy" id="29655"/>
    <lineage>
        <taxon>Eukaryota</taxon>
        <taxon>Viridiplantae</taxon>
        <taxon>Streptophyta</taxon>
        <taxon>Embryophyta</taxon>
        <taxon>Tracheophyta</taxon>
        <taxon>Spermatophyta</taxon>
        <taxon>Magnoliopsida</taxon>
        <taxon>Liliopsida</taxon>
        <taxon>Zosteraceae</taxon>
        <taxon>Zostera</taxon>
    </lineage>
</organism>
<evidence type="ECO:0000313" key="4">
    <source>
        <dbReference type="EMBL" id="KMZ67015.1"/>
    </source>
</evidence>
<dbReference type="Pfam" id="PF14364">
    <property type="entry name" value="DUF4408"/>
    <property type="match status" value="1"/>
</dbReference>
<feature type="domain" description="DUF4408" evidence="3">
    <location>
        <begin position="67"/>
        <end position="90"/>
    </location>
</feature>
<comment type="caution">
    <text evidence="4">The sequence shown here is derived from an EMBL/GenBank/DDBJ whole genome shotgun (WGS) entry which is preliminary data.</text>
</comment>
<dbReference type="PANTHER" id="PTHR35762">
    <property type="entry name" value="TRANSMEMBRANE PROTEIN"/>
    <property type="match status" value="1"/>
</dbReference>
<feature type="region of interest" description="Disordered" evidence="1">
    <location>
        <begin position="117"/>
        <end position="190"/>
    </location>
</feature>
<dbReference type="EMBL" id="LFYR01000932">
    <property type="protein sequence ID" value="KMZ67015.1"/>
    <property type="molecule type" value="Genomic_DNA"/>
</dbReference>
<reference evidence="5" key="1">
    <citation type="journal article" date="2016" name="Nature">
        <title>The genome of the seagrass Zostera marina reveals angiosperm adaptation to the sea.</title>
        <authorList>
            <person name="Olsen J.L."/>
            <person name="Rouze P."/>
            <person name="Verhelst B."/>
            <person name="Lin Y.-C."/>
            <person name="Bayer T."/>
            <person name="Collen J."/>
            <person name="Dattolo E."/>
            <person name="De Paoli E."/>
            <person name="Dittami S."/>
            <person name="Maumus F."/>
            <person name="Michel G."/>
            <person name="Kersting A."/>
            <person name="Lauritano C."/>
            <person name="Lohaus R."/>
            <person name="Toepel M."/>
            <person name="Tonon T."/>
            <person name="Vanneste K."/>
            <person name="Amirebrahimi M."/>
            <person name="Brakel J."/>
            <person name="Bostroem C."/>
            <person name="Chovatia M."/>
            <person name="Grimwood J."/>
            <person name="Jenkins J.W."/>
            <person name="Jueterbock A."/>
            <person name="Mraz A."/>
            <person name="Stam W.T."/>
            <person name="Tice H."/>
            <person name="Bornberg-Bauer E."/>
            <person name="Green P.J."/>
            <person name="Pearson G.A."/>
            <person name="Procaccini G."/>
            <person name="Duarte C.M."/>
            <person name="Schmutz J."/>
            <person name="Reusch T.B.H."/>
            <person name="Van de Peer Y."/>
        </authorList>
    </citation>
    <scope>NUCLEOTIDE SEQUENCE [LARGE SCALE GENOMIC DNA]</scope>
    <source>
        <strain evidence="5">cv. Finnish</strain>
    </source>
</reference>
<accession>A0A0K9PFL5</accession>
<evidence type="ECO:0000256" key="1">
    <source>
        <dbReference type="SAM" id="MobiDB-lite"/>
    </source>
</evidence>
<feature type="compositionally biased region" description="Acidic residues" evidence="1">
    <location>
        <begin position="124"/>
        <end position="144"/>
    </location>
</feature>
<keyword evidence="2" id="KW-0812">Transmembrane</keyword>
<gene>
    <name evidence="4" type="ORF">ZOSMA_27G00620</name>
</gene>
<dbReference type="OrthoDB" id="781735at2759"/>
<dbReference type="STRING" id="29655.A0A0K9PFL5"/>
<evidence type="ECO:0000313" key="5">
    <source>
        <dbReference type="Proteomes" id="UP000036987"/>
    </source>
</evidence>
<keyword evidence="2" id="KW-0472">Membrane</keyword>
<proteinExistence type="predicted"/>
<dbReference type="PANTHER" id="PTHR35762:SF2">
    <property type="entry name" value="TRANSMEMBRANE PROTEIN"/>
    <property type="match status" value="1"/>
</dbReference>
<dbReference type="InterPro" id="IPR025520">
    <property type="entry name" value="DUF4408"/>
</dbReference>